<evidence type="ECO:0000313" key="3">
    <source>
        <dbReference type="EMBL" id="WAM34196.1"/>
    </source>
</evidence>
<name>A0ABY7BQ74_9FIRM</name>
<dbReference type="NCBIfam" id="TIGR00035">
    <property type="entry name" value="asp_race"/>
    <property type="match status" value="1"/>
</dbReference>
<dbReference type="InterPro" id="IPR015942">
    <property type="entry name" value="Asp/Glu/hydantoin_racemase"/>
</dbReference>
<keyword evidence="2 3" id="KW-0413">Isomerase</keyword>
<protein>
    <submittedName>
        <fullName evidence="3">Amino acid racemase</fullName>
        <ecNumber evidence="3">5.1.1.-</ecNumber>
    </submittedName>
</protein>
<dbReference type="RefSeq" id="WP_082054674.1">
    <property type="nucleotide sequence ID" value="NZ_CP113865.1"/>
</dbReference>
<dbReference type="EC" id="5.1.1.-" evidence="3"/>
<keyword evidence="4" id="KW-1185">Reference proteome</keyword>
<sequence>MNDKIIGIIGGMGPEATADLFMKIIQKTKVEKDQDHFRIIIDNNPKIPDRTKAILYGGESPVEELIKTAKNLEKAGVDVACIPCMTSHYFIQEIQKSVSYPIINAFEVVRKHIIKHYPNVKKIGVLATTGTVKMGMYEKYLEFAKVIYPSSTIQEEKVMEAIYGEKGIKRGVKNEIPLNLLRDAAKHLISQGAELIILGCTEIGLVLKQEHVEVPVIDPMDVLADELIKYHPGEGE</sequence>
<dbReference type="Pfam" id="PF01177">
    <property type="entry name" value="Asp_Glu_race"/>
    <property type="match status" value="1"/>
</dbReference>
<evidence type="ECO:0000256" key="2">
    <source>
        <dbReference type="ARBA" id="ARBA00023235"/>
    </source>
</evidence>
<proteinExistence type="inferred from homology"/>
<dbReference type="Gene3D" id="3.40.50.1860">
    <property type="match status" value="2"/>
</dbReference>
<comment type="similarity">
    <text evidence="1">Belongs to the aspartate/glutamate racemases family.</text>
</comment>
<dbReference type="GO" id="GO:0016853">
    <property type="term" value="F:isomerase activity"/>
    <property type="evidence" value="ECO:0007669"/>
    <property type="project" value="UniProtKB-KW"/>
</dbReference>
<evidence type="ECO:0000256" key="1">
    <source>
        <dbReference type="ARBA" id="ARBA00007847"/>
    </source>
</evidence>
<dbReference type="InterPro" id="IPR004380">
    <property type="entry name" value="Asp_race"/>
</dbReference>
<dbReference type="Proteomes" id="UP001164909">
    <property type="component" value="Chromosome"/>
</dbReference>
<gene>
    <name evidence="3" type="ORF">OTK00_000374</name>
</gene>
<dbReference type="InterPro" id="IPR001920">
    <property type="entry name" value="Asp/Glu_race"/>
</dbReference>
<accession>A0ABY7BQ74</accession>
<reference evidence="3" key="1">
    <citation type="submission" date="2022-12" db="EMBL/GenBank/DDBJ databases">
        <authorList>
            <person name="Bing R.G."/>
            <person name="Willard D.J."/>
            <person name="Manesh M.J.H."/>
            <person name="Laemthong T."/>
            <person name="Crosby J.R."/>
            <person name="Kelly R.M."/>
        </authorList>
    </citation>
    <scope>NUCLEOTIDE SEQUENCE</scope>
    <source>
        <strain evidence="3">DSM 8990</strain>
    </source>
</reference>
<dbReference type="PANTHER" id="PTHR21198">
    <property type="entry name" value="GLUTAMATE RACEMASE"/>
    <property type="match status" value="1"/>
</dbReference>
<dbReference type="SUPFAM" id="SSF53681">
    <property type="entry name" value="Aspartate/glutamate racemase"/>
    <property type="match status" value="2"/>
</dbReference>
<dbReference type="PANTHER" id="PTHR21198:SF7">
    <property type="entry name" value="ASPARTATE-GLUTAMATE RACEMASE FAMILY"/>
    <property type="match status" value="1"/>
</dbReference>
<evidence type="ECO:0000313" key="4">
    <source>
        <dbReference type="Proteomes" id="UP001164909"/>
    </source>
</evidence>
<dbReference type="EMBL" id="CP113865">
    <property type="protein sequence ID" value="WAM34196.1"/>
    <property type="molecule type" value="Genomic_DNA"/>
</dbReference>
<organism evidence="3 4">
    <name type="scientific">Caldicellulosiruptor morganii</name>
    <dbReference type="NCBI Taxonomy" id="1387555"/>
    <lineage>
        <taxon>Bacteria</taxon>
        <taxon>Bacillati</taxon>
        <taxon>Bacillota</taxon>
        <taxon>Bacillota incertae sedis</taxon>
        <taxon>Caldicellulosiruptorales</taxon>
        <taxon>Caldicellulosiruptoraceae</taxon>
        <taxon>Caldicellulosiruptor</taxon>
    </lineage>
</organism>